<organism evidence="2 3">
    <name type="scientific">Paenibacillus profundus</name>
    <dbReference type="NCBI Taxonomy" id="1173085"/>
    <lineage>
        <taxon>Bacteria</taxon>
        <taxon>Bacillati</taxon>
        <taxon>Bacillota</taxon>
        <taxon>Bacilli</taxon>
        <taxon>Bacillales</taxon>
        <taxon>Paenibacillaceae</taxon>
        <taxon>Paenibacillus</taxon>
    </lineage>
</organism>
<dbReference type="SUPFAM" id="SSF47413">
    <property type="entry name" value="lambda repressor-like DNA-binding domains"/>
    <property type="match status" value="1"/>
</dbReference>
<dbReference type="Gene3D" id="1.10.260.40">
    <property type="entry name" value="lambda repressor-like DNA-binding domains"/>
    <property type="match status" value="1"/>
</dbReference>
<dbReference type="SMART" id="SM00530">
    <property type="entry name" value="HTH_XRE"/>
    <property type="match status" value="1"/>
</dbReference>
<sequence>MRTESLEFTSIGDLIRTRRQEANLTLTVLEERSGVGKGIISKIENGETKRPDFKTMQALASALDFPYADIVELYLSVEQRADVLMSILRQSVTSAPSLCTRIASRYLLDERKDSYDLVEELYTFVGTVKDNLAIRLALYKLIIDYTRSHGIQTYYAKALLQEYLIQRDKYEELQTTYHTGKSILNYVQFLTIEEQIKLYYKLGVHAYHLNKYEEAIESLHYVEKLDVTESKLKADAVLLVSFCCFFIGNYDMAEANINKYETYSFPAVLENVQFMRGKLNAKKGRLALATNQLQGCLMRNPGKIYIICELIDLYLHQNNFKAIDRLIANEKDYIELTRLNPLVISDQAFYYKLKSDYYYRLNRKEESVDCLLKSATLFFKIDRKNNAHSCFELLFDRLLGEIRAKNENIEQLYGLLQKVRAAFHALKNIHQEVLQ</sequence>
<dbReference type="Proteomes" id="UP001199916">
    <property type="component" value="Unassembled WGS sequence"/>
</dbReference>
<reference evidence="2 3" key="1">
    <citation type="submission" date="2021-11" db="EMBL/GenBank/DDBJ databases">
        <title>Draft genome sequence of Paenibacillus profundus YoMME, a new Gram-positive bacteria with exoelectrogenic properties.</title>
        <authorList>
            <person name="Hubenova Y."/>
            <person name="Hubenova E."/>
            <person name="Manasiev Y."/>
            <person name="Peykov S."/>
            <person name="Mitov M."/>
        </authorList>
    </citation>
    <scope>NUCLEOTIDE SEQUENCE [LARGE SCALE GENOMIC DNA]</scope>
    <source>
        <strain evidence="2 3">YoMME</strain>
    </source>
</reference>
<dbReference type="InterPro" id="IPR011990">
    <property type="entry name" value="TPR-like_helical_dom_sf"/>
</dbReference>
<dbReference type="Gene3D" id="1.25.40.10">
    <property type="entry name" value="Tetratricopeptide repeat domain"/>
    <property type="match status" value="1"/>
</dbReference>
<evidence type="ECO:0000313" key="3">
    <source>
        <dbReference type="Proteomes" id="UP001199916"/>
    </source>
</evidence>
<accession>A0ABS8YFQ4</accession>
<protein>
    <submittedName>
        <fullName evidence="2">Helix-turn-helix domain-containing protein</fullName>
    </submittedName>
</protein>
<dbReference type="Pfam" id="PF01381">
    <property type="entry name" value="HTH_3"/>
    <property type="match status" value="1"/>
</dbReference>
<keyword evidence="3" id="KW-1185">Reference proteome</keyword>
<dbReference type="SUPFAM" id="SSF48452">
    <property type="entry name" value="TPR-like"/>
    <property type="match status" value="1"/>
</dbReference>
<evidence type="ECO:0000259" key="1">
    <source>
        <dbReference type="PROSITE" id="PS50943"/>
    </source>
</evidence>
<gene>
    <name evidence="2" type="ORF">LQV63_08545</name>
</gene>
<evidence type="ECO:0000313" key="2">
    <source>
        <dbReference type="EMBL" id="MCE5169360.1"/>
    </source>
</evidence>
<dbReference type="InterPro" id="IPR010982">
    <property type="entry name" value="Lambda_DNA-bd_dom_sf"/>
</dbReference>
<comment type="caution">
    <text evidence="2">The sequence shown here is derived from an EMBL/GenBank/DDBJ whole genome shotgun (WGS) entry which is preliminary data.</text>
</comment>
<name>A0ABS8YFQ4_9BACL</name>
<feature type="domain" description="HTH cro/C1-type" evidence="1">
    <location>
        <begin position="15"/>
        <end position="70"/>
    </location>
</feature>
<dbReference type="InterPro" id="IPR001387">
    <property type="entry name" value="Cro/C1-type_HTH"/>
</dbReference>
<proteinExistence type="predicted"/>
<dbReference type="RefSeq" id="WP_233696364.1">
    <property type="nucleotide sequence ID" value="NZ_JAJNBZ010000004.1"/>
</dbReference>
<dbReference type="CDD" id="cd00093">
    <property type="entry name" value="HTH_XRE"/>
    <property type="match status" value="1"/>
</dbReference>
<dbReference type="EMBL" id="JAJNBZ010000004">
    <property type="protein sequence ID" value="MCE5169360.1"/>
    <property type="molecule type" value="Genomic_DNA"/>
</dbReference>
<dbReference type="PROSITE" id="PS50943">
    <property type="entry name" value="HTH_CROC1"/>
    <property type="match status" value="1"/>
</dbReference>